<feature type="region of interest" description="Disordered" evidence="1">
    <location>
        <begin position="402"/>
        <end position="425"/>
    </location>
</feature>
<dbReference type="AlphaFoldDB" id="A0A177C280"/>
<keyword evidence="3" id="KW-1185">Reference proteome</keyword>
<reference evidence="2 3" key="1">
    <citation type="submission" date="2016-05" db="EMBL/GenBank/DDBJ databases">
        <title>Comparative analysis of secretome profiles of manganese(II)-oxidizing ascomycete fungi.</title>
        <authorList>
            <consortium name="DOE Joint Genome Institute"/>
            <person name="Zeiner C.A."/>
            <person name="Purvine S.O."/>
            <person name="Zink E.M."/>
            <person name="Wu S."/>
            <person name="Pasa-Tolic L."/>
            <person name="Chaput D.L."/>
            <person name="Haridas S."/>
            <person name="Grigoriev I.V."/>
            <person name="Santelli C.M."/>
            <person name="Hansel C.M."/>
        </authorList>
    </citation>
    <scope>NUCLEOTIDE SEQUENCE [LARGE SCALE GENOMIC DNA]</scope>
    <source>
        <strain evidence="2 3">AP3s5-JAC2a</strain>
    </source>
</reference>
<dbReference type="InParanoid" id="A0A177C280"/>
<dbReference type="RefSeq" id="XP_018031283.1">
    <property type="nucleotide sequence ID" value="XM_018182196.1"/>
</dbReference>
<proteinExistence type="predicted"/>
<feature type="compositionally biased region" description="Basic and acidic residues" evidence="1">
    <location>
        <begin position="188"/>
        <end position="200"/>
    </location>
</feature>
<dbReference type="GeneID" id="28765682"/>
<sequence length="533" mass="59056">MSTLYGSLKCIVRPHSPAETIDTCRTSVLAFTMKHQPEPSAHEQLTSSASASQYPAKNYEFDPVTSDARLDTILDDTPLLPPTSDTHQSLEEATDEFFRVNQGFRQLCGGDGFSSIGENRNTEVTLMSSQDGGVEVPHDEIETQETVKALWDTWGQVQLQEGKNLPVAQKQTEEPTYEPSRESITSLDEQKLSETQKTEAEPSSGWNPYSDEYVDHYFVQSSMAKKRMNDELNRGGAAKKRHSQSANALLLSPPPSSPKLPVVQADAGDRKAFYLAAPPLGQARYDTVDEKLHAELSRYLPPTTDQNSVQMGPRYNAASSLYQNLYAPPPLHYNAYAPRPSPYSLQPALSYSGYGQATSSPAYAQPPLADCTPVPAYPGYVPASLTDPAAVHYTPQALLPTIPTAPKAKSPAQKKTRAPAQKAKTVPGSDITVLLHHITRGIQNKTTEVLYQAALDINQFIHEWHGERDRLELIMEKRLADYDDTQPDSPGNQKYSPKERELRKTLMSKIRAFEKKFDTVNAELQKRGVLVPI</sequence>
<accession>A0A177C280</accession>
<dbReference type="EMBL" id="KV441558">
    <property type="protein sequence ID" value="OAG00918.1"/>
    <property type="molecule type" value="Genomic_DNA"/>
</dbReference>
<evidence type="ECO:0000313" key="3">
    <source>
        <dbReference type="Proteomes" id="UP000077069"/>
    </source>
</evidence>
<organism evidence="2 3">
    <name type="scientific">Paraphaeosphaeria sporulosa</name>
    <dbReference type="NCBI Taxonomy" id="1460663"/>
    <lineage>
        <taxon>Eukaryota</taxon>
        <taxon>Fungi</taxon>
        <taxon>Dikarya</taxon>
        <taxon>Ascomycota</taxon>
        <taxon>Pezizomycotina</taxon>
        <taxon>Dothideomycetes</taxon>
        <taxon>Pleosporomycetidae</taxon>
        <taxon>Pleosporales</taxon>
        <taxon>Massarineae</taxon>
        <taxon>Didymosphaeriaceae</taxon>
        <taxon>Paraphaeosphaeria</taxon>
    </lineage>
</organism>
<evidence type="ECO:0000256" key="1">
    <source>
        <dbReference type="SAM" id="MobiDB-lite"/>
    </source>
</evidence>
<feature type="region of interest" description="Disordered" evidence="1">
    <location>
        <begin position="162"/>
        <end position="211"/>
    </location>
</feature>
<name>A0A177C280_9PLEO</name>
<dbReference type="Proteomes" id="UP000077069">
    <property type="component" value="Unassembled WGS sequence"/>
</dbReference>
<evidence type="ECO:0000313" key="2">
    <source>
        <dbReference type="EMBL" id="OAG00918.1"/>
    </source>
</evidence>
<dbReference type="OrthoDB" id="3794618at2759"/>
<gene>
    <name evidence="2" type="ORF">CC84DRAFT_1209031</name>
</gene>
<protein>
    <submittedName>
        <fullName evidence="2">Uncharacterized protein</fullName>
    </submittedName>
</protein>